<dbReference type="EC" id="2.1.1.220" evidence="5"/>
<dbReference type="RefSeq" id="WP_123929127.1">
    <property type="nucleotide sequence ID" value="NZ_RKRE01000002.1"/>
</dbReference>
<dbReference type="Gene3D" id="3.10.330.20">
    <property type="match status" value="1"/>
</dbReference>
<dbReference type="EMBL" id="RKRE01000002">
    <property type="protein sequence ID" value="RPF46810.1"/>
    <property type="molecule type" value="Genomic_DNA"/>
</dbReference>
<accession>A0A3N5AT45</accession>
<dbReference type="InterPro" id="IPR049470">
    <property type="entry name" value="TRM61_C"/>
</dbReference>
<dbReference type="InterPro" id="IPR029063">
    <property type="entry name" value="SAM-dependent_MTases_sf"/>
</dbReference>
<dbReference type="Proteomes" id="UP000282654">
    <property type="component" value="Unassembled WGS sequence"/>
</dbReference>
<sequence>MTFQAGELVAFIDQEGRAYLQRLVPGGRFHSHRGYVVHDTVIGAAPGAVVTSSRGAKFYVFYPTLTDFTMNMPRISGIIYPKDTGIILLWADIFPGAKVLIGGVGSGALLLAVARQIGAGGAIVAYDVRQDMLDHAAQNLREFLGATPQLTLKRGDIYQPIEEEGFDRVLLDVPEPWRVIETLQKSLAPGGIVSAYVPSITQADAFVNALKGTGNYALVETIEVLVRDWHIAGRSVRPHHRMVGHTGFLTFARKLSAPQTLSVCPEEPPGTESL</sequence>
<comment type="catalytic activity">
    <reaction evidence="5">
        <text>adenosine(58) in tRNA + S-adenosyl-L-methionine = N(1)-methyladenosine(58) in tRNA + S-adenosyl-L-homocysteine + H(+)</text>
        <dbReference type="Rhea" id="RHEA:43152"/>
        <dbReference type="Rhea" id="RHEA-COMP:10365"/>
        <dbReference type="Rhea" id="RHEA-COMP:10366"/>
        <dbReference type="ChEBI" id="CHEBI:15378"/>
        <dbReference type="ChEBI" id="CHEBI:57856"/>
        <dbReference type="ChEBI" id="CHEBI:59789"/>
        <dbReference type="ChEBI" id="CHEBI:74411"/>
        <dbReference type="ChEBI" id="CHEBI:74491"/>
        <dbReference type="EC" id="2.1.1.220"/>
    </reaction>
</comment>
<keyword evidence="1 5" id="KW-0489">Methyltransferase</keyword>
<dbReference type="Gene3D" id="3.40.50.150">
    <property type="entry name" value="Vaccinia Virus protein VP39"/>
    <property type="match status" value="1"/>
</dbReference>
<evidence type="ECO:0000313" key="9">
    <source>
        <dbReference type="Proteomes" id="UP000282654"/>
    </source>
</evidence>
<evidence type="ECO:0000259" key="7">
    <source>
        <dbReference type="Pfam" id="PF08704"/>
    </source>
</evidence>
<feature type="binding site" evidence="6">
    <location>
        <position position="156"/>
    </location>
    <ligand>
        <name>S-adenosyl-L-methionine</name>
        <dbReference type="ChEBI" id="CHEBI:59789"/>
    </ligand>
</feature>
<dbReference type="PROSITE" id="PS51620">
    <property type="entry name" value="SAM_TRM61"/>
    <property type="match status" value="1"/>
</dbReference>
<comment type="similarity">
    <text evidence="5">Belongs to the class I-like SAM-binding methyltransferase superfamily. TRM61 family.</text>
</comment>
<evidence type="ECO:0000256" key="4">
    <source>
        <dbReference type="ARBA" id="ARBA00022694"/>
    </source>
</evidence>
<dbReference type="Pfam" id="PF08704">
    <property type="entry name" value="GCD14"/>
    <property type="match status" value="1"/>
</dbReference>
<dbReference type="PANTHER" id="PTHR12133">
    <property type="entry name" value="TRNA (ADENINE(58)-N(1))-METHYLTRANSFERASE"/>
    <property type="match status" value="1"/>
</dbReference>
<dbReference type="GO" id="GO:0031515">
    <property type="term" value="C:tRNA (m1A) methyltransferase complex"/>
    <property type="evidence" value="ECO:0007669"/>
    <property type="project" value="UniProtKB-UniRule"/>
</dbReference>
<protein>
    <recommendedName>
        <fullName evidence="5">tRNA (adenine(58)-N(1))-methyltransferase TrmI</fullName>
        <ecNumber evidence="5">2.1.1.220</ecNumber>
    </recommendedName>
</protein>
<evidence type="ECO:0000313" key="8">
    <source>
        <dbReference type="EMBL" id="RPF46810.1"/>
    </source>
</evidence>
<comment type="function">
    <text evidence="5">Catalyzes the S-adenosyl-L-methionine-dependent formation of N(1)-methyladenine at position 58 (m1A58) in tRNA.</text>
</comment>
<proteinExistence type="inferred from homology"/>
<evidence type="ECO:0000256" key="3">
    <source>
        <dbReference type="ARBA" id="ARBA00022691"/>
    </source>
</evidence>
<dbReference type="GO" id="GO:0160107">
    <property type="term" value="F:tRNA (adenine(58)-N1)-methyltransferase activity"/>
    <property type="evidence" value="ECO:0007669"/>
    <property type="project" value="UniProtKB-EC"/>
</dbReference>
<gene>
    <name evidence="8" type="ORF">EDD75_1069</name>
</gene>
<dbReference type="CDD" id="cd02440">
    <property type="entry name" value="AdoMet_MTases"/>
    <property type="match status" value="1"/>
</dbReference>
<comment type="subunit">
    <text evidence="5">Homotetramer composed of a dimer of dimers.</text>
</comment>
<feature type="binding site" evidence="6">
    <location>
        <position position="172"/>
    </location>
    <ligand>
        <name>S-adenosyl-L-methionine</name>
        <dbReference type="ChEBI" id="CHEBI:59789"/>
    </ligand>
</feature>
<reference evidence="8 9" key="1">
    <citation type="submission" date="2018-11" db="EMBL/GenBank/DDBJ databases">
        <title>Genomic Encyclopedia of Type Strains, Phase IV (KMG-IV): sequencing the most valuable type-strain genomes for metagenomic binning, comparative biology and taxonomic classification.</title>
        <authorList>
            <person name="Goeker M."/>
        </authorList>
    </citation>
    <scope>NUCLEOTIDE SEQUENCE [LARGE SCALE GENOMIC DNA]</scope>
    <source>
        <strain evidence="8 9">DSM 102936</strain>
    </source>
</reference>
<feature type="binding site" evidence="6">
    <location>
        <begin position="106"/>
        <end position="109"/>
    </location>
    <ligand>
        <name>S-adenosyl-L-methionine</name>
        <dbReference type="ChEBI" id="CHEBI:59789"/>
    </ligand>
</feature>
<dbReference type="AlphaFoldDB" id="A0A3N5AT45"/>
<dbReference type="PANTHER" id="PTHR12133:SF1">
    <property type="entry name" value="TRNA (ADENINE(58)-N(1))-METHYLTRANSFERASE, MITOCHONDRIAL"/>
    <property type="match status" value="1"/>
</dbReference>
<dbReference type="PIRSF" id="PIRSF017269">
    <property type="entry name" value="GCD14"/>
    <property type="match status" value="1"/>
</dbReference>
<keyword evidence="2 5" id="KW-0808">Transferase</keyword>
<feature type="domain" description="tRNA (adenine(58)-N(1))-methyltransferase catalytic subunit TRM61 C-terminal" evidence="7">
    <location>
        <begin position="59"/>
        <end position="232"/>
    </location>
</feature>
<keyword evidence="3 5" id="KW-0949">S-adenosyl-L-methionine</keyword>
<evidence type="ECO:0000256" key="2">
    <source>
        <dbReference type="ARBA" id="ARBA00022679"/>
    </source>
</evidence>
<organism evidence="8 9">
    <name type="scientific">Thermodesulfitimonas autotrophica</name>
    <dbReference type="NCBI Taxonomy" id="1894989"/>
    <lineage>
        <taxon>Bacteria</taxon>
        <taxon>Bacillati</taxon>
        <taxon>Bacillota</taxon>
        <taxon>Clostridia</taxon>
        <taxon>Thermoanaerobacterales</taxon>
        <taxon>Thermoanaerobacteraceae</taxon>
        <taxon>Thermodesulfitimonas</taxon>
    </lineage>
</organism>
<dbReference type="InterPro" id="IPR014816">
    <property type="entry name" value="tRNA_MeTrfase_Gcd14"/>
</dbReference>
<feature type="binding site" evidence="6">
    <location>
        <position position="127"/>
    </location>
    <ligand>
        <name>S-adenosyl-L-methionine</name>
        <dbReference type="ChEBI" id="CHEBI:59789"/>
    </ligand>
</feature>
<dbReference type="OrthoDB" id="9781391at2"/>
<dbReference type="Pfam" id="PF14801">
    <property type="entry name" value="TrmI-like_N"/>
    <property type="match status" value="1"/>
</dbReference>
<dbReference type="SUPFAM" id="SSF53335">
    <property type="entry name" value="S-adenosyl-L-methionine-dependent methyltransferases"/>
    <property type="match status" value="1"/>
</dbReference>
<dbReference type="FunFam" id="3.10.330.20:FF:000003">
    <property type="entry name" value="tRNA (Adenine(58)-N(1))-methyltransferase, mitochondrial isoform X1"/>
    <property type="match status" value="1"/>
</dbReference>
<keyword evidence="4 5" id="KW-0819">tRNA processing</keyword>
<dbReference type="GO" id="GO:0030488">
    <property type="term" value="P:tRNA methylation"/>
    <property type="evidence" value="ECO:0007669"/>
    <property type="project" value="InterPro"/>
</dbReference>
<evidence type="ECO:0000256" key="1">
    <source>
        <dbReference type="ARBA" id="ARBA00022603"/>
    </source>
</evidence>
<evidence type="ECO:0000256" key="6">
    <source>
        <dbReference type="PIRSR" id="PIRSR017269-1"/>
    </source>
</evidence>
<comment type="caution">
    <text evidence="8">The sequence shown here is derived from an EMBL/GenBank/DDBJ whole genome shotgun (WGS) entry which is preliminary data.</text>
</comment>
<evidence type="ECO:0000256" key="5">
    <source>
        <dbReference type="PIRNR" id="PIRNR017269"/>
    </source>
</evidence>
<name>A0A3N5AT45_9THEO</name>
<keyword evidence="9" id="KW-1185">Reference proteome</keyword>